<evidence type="ECO:0000259" key="1">
    <source>
        <dbReference type="Pfam" id="PF00651"/>
    </source>
</evidence>
<evidence type="ECO:0000313" key="2">
    <source>
        <dbReference type="Proteomes" id="UP000887578"/>
    </source>
</evidence>
<dbReference type="Proteomes" id="UP000887578">
    <property type="component" value="Unplaced"/>
</dbReference>
<proteinExistence type="predicted"/>
<feature type="domain" description="BTB" evidence="1">
    <location>
        <begin position="2"/>
        <end position="80"/>
    </location>
</feature>
<evidence type="ECO:0000313" key="3">
    <source>
        <dbReference type="WBParaSite" id="PDA_v2.g18298.t1"/>
    </source>
</evidence>
<accession>A0A914PIT6</accession>
<dbReference type="PANTHER" id="PTHR24413">
    <property type="entry name" value="SPECKLE-TYPE POZ PROTEIN"/>
    <property type="match status" value="1"/>
</dbReference>
<dbReference type="WBParaSite" id="PDA_v2.g18298.t1">
    <property type="protein sequence ID" value="PDA_v2.g18298.t1"/>
    <property type="gene ID" value="PDA_v2.g18298"/>
</dbReference>
<sequence length="152" mass="17884">MSDASPVFAAMFQSKMKETIENKMDLIKFDFNTVEFAIELCYDKKILEDLDLDFCKDLLRFSDKYDIQKIREQIEAEIRSKITCLNVVEIANLSILFNAPNLRQMCFDFILCSNYNESPLDNIENLDENLALEIAQQSYYRTSETVHKEFYN</sequence>
<dbReference type="Pfam" id="PF00651">
    <property type="entry name" value="BTB"/>
    <property type="match status" value="1"/>
</dbReference>
<protein>
    <submittedName>
        <fullName evidence="3">BTB domain-containing protein</fullName>
    </submittedName>
</protein>
<dbReference type="CDD" id="cd18186">
    <property type="entry name" value="BTB_POZ_ZBTB_KLHL-like"/>
    <property type="match status" value="1"/>
</dbReference>
<dbReference type="InterPro" id="IPR000210">
    <property type="entry name" value="BTB/POZ_dom"/>
</dbReference>
<dbReference type="SUPFAM" id="SSF54695">
    <property type="entry name" value="POZ domain"/>
    <property type="match status" value="1"/>
</dbReference>
<organism evidence="2 3">
    <name type="scientific">Panagrolaimus davidi</name>
    <dbReference type="NCBI Taxonomy" id="227884"/>
    <lineage>
        <taxon>Eukaryota</taxon>
        <taxon>Metazoa</taxon>
        <taxon>Ecdysozoa</taxon>
        <taxon>Nematoda</taxon>
        <taxon>Chromadorea</taxon>
        <taxon>Rhabditida</taxon>
        <taxon>Tylenchina</taxon>
        <taxon>Panagrolaimomorpha</taxon>
        <taxon>Panagrolaimoidea</taxon>
        <taxon>Panagrolaimidae</taxon>
        <taxon>Panagrolaimus</taxon>
    </lineage>
</organism>
<reference evidence="3" key="1">
    <citation type="submission" date="2022-11" db="UniProtKB">
        <authorList>
            <consortium name="WormBaseParasite"/>
        </authorList>
    </citation>
    <scope>IDENTIFICATION</scope>
</reference>
<name>A0A914PIT6_9BILA</name>
<dbReference type="InterPro" id="IPR011333">
    <property type="entry name" value="SKP1/BTB/POZ_sf"/>
</dbReference>
<dbReference type="AlphaFoldDB" id="A0A914PIT6"/>
<keyword evidence="2" id="KW-1185">Reference proteome</keyword>
<dbReference type="Gene3D" id="3.30.710.10">
    <property type="entry name" value="Potassium Channel Kv1.1, Chain A"/>
    <property type="match status" value="1"/>
</dbReference>